<dbReference type="SUPFAM" id="SSF52540">
    <property type="entry name" value="P-loop containing nucleoside triphosphate hydrolases"/>
    <property type="match status" value="1"/>
</dbReference>
<evidence type="ECO:0000313" key="13">
    <source>
        <dbReference type="EMBL" id="AWT38681.1"/>
    </source>
</evidence>
<dbReference type="InterPro" id="IPR036185">
    <property type="entry name" value="DNA_heli_DnaB-like_N_sf"/>
</dbReference>
<feature type="domain" description="SF4 helicase" evidence="12">
    <location>
        <begin position="175"/>
        <end position="437"/>
    </location>
</feature>
<keyword evidence="9" id="KW-0413">Isomerase</keyword>
<dbReference type="Pfam" id="PF03796">
    <property type="entry name" value="DnaB_C"/>
    <property type="match status" value="1"/>
</dbReference>
<reference evidence="13" key="1">
    <citation type="journal article" date="2018" name="Adv. Bot. Res.">
        <title>Evolution of the Plastid Genomes in Diatoms.</title>
        <authorList>
            <person name="Yu M."/>
            <person name="Ashworth M.P."/>
            <person name="Hajrah N.H."/>
            <person name="Khiyami M.A."/>
            <person name="Sabir M.J."/>
            <person name="Alhebshi A.M."/>
            <person name="Al-Malki A.L."/>
            <person name="Sabir J.S.M."/>
            <person name="Theriot E.C."/>
            <person name="Jansen R.K."/>
        </authorList>
    </citation>
    <scope>NUCLEOTIDE SEQUENCE</scope>
</reference>
<dbReference type="SUPFAM" id="SSF48024">
    <property type="entry name" value="N-terminal domain of DnaB helicase"/>
    <property type="match status" value="1"/>
</dbReference>
<dbReference type="GO" id="GO:0005829">
    <property type="term" value="C:cytosol"/>
    <property type="evidence" value="ECO:0007669"/>
    <property type="project" value="TreeGrafter"/>
</dbReference>
<dbReference type="InterPro" id="IPR007692">
    <property type="entry name" value="DNA_helicase_DnaB"/>
</dbReference>
<dbReference type="InterPro" id="IPR007694">
    <property type="entry name" value="DNA_helicase_DnaB-like_C"/>
</dbReference>
<evidence type="ECO:0000256" key="2">
    <source>
        <dbReference type="ARBA" id="ARBA00022515"/>
    </source>
</evidence>
<evidence type="ECO:0000256" key="9">
    <source>
        <dbReference type="ARBA" id="ARBA00023235"/>
    </source>
</evidence>
<keyword evidence="2 11" id="KW-0639">Primosome</keyword>
<dbReference type="GO" id="GO:0016887">
    <property type="term" value="F:ATP hydrolysis activity"/>
    <property type="evidence" value="ECO:0007669"/>
    <property type="project" value="RHEA"/>
</dbReference>
<comment type="function">
    <text evidence="11">The main replicative DNA helicase, it participates in initiation and elongation during chromosome replication. Travels ahead of the DNA replisome, separating dsDNA into templates for DNA synthesis. A processive ATP-dependent 5'-3' DNA helicase it has DNA-dependent ATPase activity.</text>
</comment>
<evidence type="ECO:0000256" key="3">
    <source>
        <dbReference type="ARBA" id="ARBA00022705"/>
    </source>
</evidence>
<dbReference type="NCBIfam" id="TIGR00665">
    <property type="entry name" value="DnaB"/>
    <property type="match status" value="1"/>
</dbReference>
<geneLocation type="chloroplast" evidence="13"/>
<organism evidence="13">
    <name type="scientific">Licmophora sp</name>
    <dbReference type="NCBI Taxonomy" id="2115823"/>
    <lineage>
        <taxon>Eukaryota</taxon>
        <taxon>Sar</taxon>
        <taxon>Stramenopiles</taxon>
        <taxon>Ochrophyta</taxon>
        <taxon>Bacillariophyta</taxon>
        <taxon>Fragilariophyceae</taxon>
        <taxon>Fragilariophycidae</taxon>
        <taxon>Licmophorales</taxon>
        <taxon>Licmophoraceae</taxon>
        <taxon>Licmophora</taxon>
    </lineage>
</organism>
<evidence type="ECO:0000256" key="11">
    <source>
        <dbReference type="RuleBase" id="RU362085"/>
    </source>
</evidence>
<dbReference type="CDD" id="cd00984">
    <property type="entry name" value="DnaB_C"/>
    <property type="match status" value="1"/>
</dbReference>
<dbReference type="InterPro" id="IPR007693">
    <property type="entry name" value="DNA_helicase_DnaB-like_N"/>
</dbReference>
<dbReference type="EMBL" id="MG755795">
    <property type="protein sequence ID" value="AWT38681.1"/>
    <property type="molecule type" value="Genomic_DNA"/>
</dbReference>
<dbReference type="GO" id="GO:0006269">
    <property type="term" value="P:DNA replication, synthesis of primer"/>
    <property type="evidence" value="ECO:0007669"/>
    <property type="project" value="UniProtKB-UniRule"/>
</dbReference>
<evidence type="ECO:0000259" key="12">
    <source>
        <dbReference type="PROSITE" id="PS51199"/>
    </source>
</evidence>
<keyword evidence="8 11" id="KW-0238">DNA-binding</keyword>
<dbReference type="InterPro" id="IPR027417">
    <property type="entry name" value="P-loop_NTPase"/>
</dbReference>
<dbReference type="EC" id="5.6.2.3" evidence="11"/>
<keyword evidence="3 11" id="KW-0235">DNA replication</keyword>
<dbReference type="Pfam" id="PF00772">
    <property type="entry name" value="DnaB"/>
    <property type="match status" value="1"/>
</dbReference>
<gene>
    <name evidence="13" type="primary">dnaB</name>
</gene>
<name>A0A2U9NNI0_9STRA</name>
<dbReference type="GO" id="GO:0005524">
    <property type="term" value="F:ATP binding"/>
    <property type="evidence" value="ECO:0007669"/>
    <property type="project" value="UniProtKB-UniRule"/>
</dbReference>
<evidence type="ECO:0000256" key="5">
    <source>
        <dbReference type="ARBA" id="ARBA00022801"/>
    </source>
</evidence>
<keyword evidence="13" id="KW-0150">Chloroplast</keyword>
<protein>
    <recommendedName>
        <fullName evidence="11">Replicative DNA helicase</fullName>
        <ecNumber evidence="11">5.6.2.3</ecNumber>
    </recommendedName>
</protein>
<evidence type="ECO:0000256" key="10">
    <source>
        <dbReference type="ARBA" id="ARBA00048954"/>
    </source>
</evidence>
<keyword evidence="6 11" id="KW-0347">Helicase</keyword>
<evidence type="ECO:0000256" key="8">
    <source>
        <dbReference type="ARBA" id="ARBA00023125"/>
    </source>
</evidence>
<sequence>MNSTHFLPHNFLAEKMVLSSILVNPESMSIVIKQLSIECFYFKNHQEIFKVLIYMYQKNQSIDILNLTTFLQEYGLLQKVGGIKVLIEIVNQLPNLPYIEKHISLIKDKFLRRTLIKLGYKLINSSYITNISLETLLFDFEQQFFNLTSTFAPSKLTNTTELISEIFVELKQKVKYPNLPGLCTGFYSLDSLTQGFHKSDLIIIAGRPSIGKTAFSLTLALNICKLLKVPIVFFSLEMSKEQLFYRLLSMETNINQVRLRNGKLTKSDWIKLNKVVKLFSNLPFFINDCSNISIQDLQTNIKSLILERNQISLVIIDYLQLIQFKVEKSENRAQELSQITRSLKNTAREFNIPIIALSQLSRNVENRPDKKPILSDLRESGSIEQDADLILMLSQNQDSFGDSNSKIDLTIAKQRNGPTGTIQLQFDKKLTKYLDFQ</sequence>
<dbReference type="AlphaFoldDB" id="A0A2U9NNI0"/>
<dbReference type="InterPro" id="IPR016136">
    <property type="entry name" value="DNA_helicase_N/primase_C"/>
</dbReference>
<dbReference type="PANTHER" id="PTHR30153">
    <property type="entry name" value="REPLICATIVE DNA HELICASE DNAB"/>
    <property type="match status" value="1"/>
</dbReference>
<comment type="similarity">
    <text evidence="1 11">Belongs to the helicase family. DnaB subfamily.</text>
</comment>
<dbReference type="GO" id="GO:0043139">
    <property type="term" value="F:5'-3' DNA helicase activity"/>
    <property type="evidence" value="ECO:0007669"/>
    <property type="project" value="UniProtKB-EC"/>
</dbReference>
<comment type="catalytic activity">
    <reaction evidence="10 11">
        <text>ATP + H2O = ADP + phosphate + H(+)</text>
        <dbReference type="Rhea" id="RHEA:13065"/>
        <dbReference type="ChEBI" id="CHEBI:15377"/>
        <dbReference type="ChEBI" id="CHEBI:15378"/>
        <dbReference type="ChEBI" id="CHEBI:30616"/>
        <dbReference type="ChEBI" id="CHEBI:43474"/>
        <dbReference type="ChEBI" id="CHEBI:456216"/>
        <dbReference type="EC" id="5.6.2.3"/>
    </reaction>
</comment>
<evidence type="ECO:0000256" key="4">
    <source>
        <dbReference type="ARBA" id="ARBA00022741"/>
    </source>
</evidence>
<evidence type="ECO:0000256" key="1">
    <source>
        <dbReference type="ARBA" id="ARBA00008428"/>
    </source>
</evidence>
<evidence type="ECO:0000256" key="7">
    <source>
        <dbReference type="ARBA" id="ARBA00022840"/>
    </source>
</evidence>
<dbReference type="PROSITE" id="PS51199">
    <property type="entry name" value="SF4_HELICASE"/>
    <property type="match status" value="1"/>
</dbReference>
<keyword evidence="13" id="KW-0934">Plastid</keyword>
<dbReference type="PANTHER" id="PTHR30153:SF2">
    <property type="entry name" value="REPLICATIVE DNA HELICASE"/>
    <property type="match status" value="1"/>
</dbReference>
<evidence type="ECO:0000256" key="6">
    <source>
        <dbReference type="ARBA" id="ARBA00022806"/>
    </source>
</evidence>
<keyword evidence="7 11" id="KW-0067">ATP-binding</keyword>
<dbReference type="Gene3D" id="1.10.860.10">
    <property type="entry name" value="DNAb Helicase, Chain A"/>
    <property type="match status" value="1"/>
</dbReference>
<keyword evidence="4 11" id="KW-0547">Nucleotide-binding</keyword>
<accession>A0A2U9NNI0</accession>
<dbReference type="GO" id="GO:0003677">
    <property type="term" value="F:DNA binding"/>
    <property type="evidence" value="ECO:0007669"/>
    <property type="project" value="UniProtKB-UniRule"/>
</dbReference>
<proteinExistence type="inferred from homology"/>
<keyword evidence="5 11" id="KW-0378">Hydrolase</keyword>
<dbReference type="Gene3D" id="3.40.50.300">
    <property type="entry name" value="P-loop containing nucleotide triphosphate hydrolases"/>
    <property type="match status" value="1"/>
</dbReference>